<dbReference type="GO" id="GO:0005524">
    <property type="term" value="F:ATP binding"/>
    <property type="evidence" value="ECO:0007669"/>
    <property type="project" value="InterPro"/>
</dbReference>
<dbReference type="InterPro" id="IPR027417">
    <property type="entry name" value="P-loop_NTPase"/>
</dbReference>
<evidence type="ECO:0000256" key="1">
    <source>
        <dbReference type="SAM" id="SignalP"/>
    </source>
</evidence>
<dbReference type="Gene3D" id="6.10.140.530">
    <property type="match status" value="4"/>
</dbReference>
<dbReference type="Pfam" id="PF04851">
    <property type="entry name" value="ResIII"/>
    <property type="match status" value="1"/>
</dbReference>
<dbReference type="PANTHER" id="PTHR33418:SF1">
    <property type="entry name" value="HELICASE-ASSOCIATED DOMAIN-CONTAINING PROTEIN"/>
    <property type="match status" value="1"/>
</dbReference>
<dbReference type="AlphaFoldDB" id="A0A813FJA7"/>
<evidence type="ECO:0000313" key="5">
    <source>
        <dbReference type="EMBL" id="CAE8644065.1"/>
    </source>
</evidence>
<protein>
    <submittedName>
        <fullName evidence="4">Uncharacterized protein</fullName>
    </submittedName>
</protein>
<feature type="chain" id="PRO_5036221955" evidence="1">
    <location>
        <begin position="23"/>
        <end position="1010"/>
    </location>
</feature>
<dbReference type="Pfam" id="PF00271">
    <property type="entry name" value="Helicase_C"/>
    <property type="match status" value="1"/>
</dbReference>
<dbReference type="EMBL" id="CAJNNW010002249">
    <property type="protein sequence ID" value="CAE8644065.1"/>
    <property type="molecule type" value="Genomic_DNA"/>
</dbReference>
<dbReference type="PROSITE" id="PS51194">
    <property type="entry name" value="HELICASE_CTER"/>
    <property type="match status" value="1"/>
</dbReference>
<dbReference type="InterPro" id="IPR001650">
    <property type="entry name" value="Helicase_C-like"/>
</dbReference>
<dbReference type="PROSITE" id="PS51192">
    <property type="entry name" value="HELICASE_ATP_BIND_1"/>
    <property type="match status" value="1"/>
</dbReference>
<dbReference type="Gene3D" id="3.40.50.300">
    <property type="entry name" value="P-loop containing nucleotide triphosphate hydrolases"/>
    <property type="match status" value="2"/>
</dbReference>
<dbReference type="OrthoDB" id="16911at2759"/>
<feature type="signal peptide" evidence="1">
    <location>
        <begin position="1"/>
        <end position="22"/>
    </location>
</feature>
<evidence type="ECO:0000313" key="4">
    <source>
        <dbReference type="EMBL" id="CAE8614521.1"/>
    </source>
</evidence>
<reference evidence="4" key="1">
    <citation type="submission" date="2021-02" db="EMBL/GenBank/DDBJ databases">
        <authorList>
            <person name="Dougan E. K."/>
            <person name="Rhodes N."/>
            <person name="Thang M."/>
            <person name="Chan C."/>
        </authorList>
    </citation>
    <scope>NUCLEOTIDE SEQUENCE</scope>
</reference>
<name>A0A813FJA7_POLGL</name>
<dbReference type="SMART" id="SM00490">
    <property type="entry name" value="HELICc"/>
    <property type="match status" value="1"/>
</dbReference>
<dbReference type="Proteomes" id="UP000626109">
    <property type="component" value="Unassembled WGS sequence"/>
</dbReference>
<dbReference type="Pfam" id="PF03457">
    <property type="entry name" value="HA"/>
    <property type="match status" value="4"/>
</dbReference>
<gene>
    <name evidence="4" type="ORF">PGLA1383_LOCUS32244</name>
    <name evidence="5" type="ORF">PGLA2088_LOCUS2720</name>
</gene>
<evidence type="ECO:0000259" key="2">
    <source>
        <dbReference type="PROSITE" id="PS51192"/>
    </source>
</evidence>
<accession>A0A813FJA7</accession>
<keyword evidence="1" id="KW-0732">Signal</keyword>
<dbReference type="GO" id="GO:0003677">
    <property type="term" value="F:DNA binding"/>
    <property type="evidence" value="ECO:0007669"/>
    <property type="project" value="InterPro"/>
</dbReference>
<dbReference type="InterPro" id="IPR014001">
    <property type="entry name" value="Helicase_ATP-bd"/>
</dbReference>
<evidence type="ECO:0000259" key="3">
    <source>
        <dbReference type="PROSITE" id="PS51194"/>
    </source>
</evidence>
<proteinExistence type="predicted"/>
<dbReference type="PANTHER" id="PTHR33418">
    <property type="entry name" value="HELICASE-ASSOCIATED"/>
    <property type="match status" value="1"/>
</dbReference>
<dbReference type="GO" id="GO:0016787">
    <property type="term" value="F:hydrolase activity"/>
    <property type="evidence" value="ECO:0007669"/>
    <property type="project" value="InterPro"/>
</dbReference>
<dbReference type="EMBL" id="CAJNNV010025442">
    <property type="protein sequence ID" value="CAE8614521.1"/>
    <property type="molecule type" value="Genomic_DNA"/>
</dbReference>
<sequence length="1010" mass="111030">MAETWQPRRRRGRCRDLLLAGLCAAAVRLNNNNDFSGSARGHQLQSGTSFVSRARLPCQSSLAGEAFHGGILGASASLQPPCRQFRANVRAGPQTHQVLSPTLGTLNTISPETQGSATFPCYCSACYVHPCVRKCTGSLPAANLITAAEQAAAEKAARLKALDALAAGGLQPGQELELVSALDLGTVPWSEVPVSLKQALQLPAADKGIDSLALNLSLAVQAKDYTDGKTVPMARLTNFHFLATAGPLGQWGPRLVVATNASTQLPREWERLAGAEQRRYSSREVEAWRLRAQQWAAELQDDEVAASPSIMSPRWPHQLACMQACRAALRKESQRDFFVQIATGAGKSLIMADLFSELGEGQRACIIVPKLDLMDQIAQLLESLALSGGLSRVGTGHMPDMEARVFVCVRNSAWRLADLSFDVLILDEAHHYEPGLVAVNDDKELLDEGLDPSSHATDAALGPHASTVLSLHAHKRIFFSATLRRHQPDFDFGLREAVRAGVITDYTILVPFITDGDPKPSLVELIRNLPTARRILAFCNTVHEAKHFAQLLNSAGVPAGHYNGCTDRSKRVRILELFEKGPARGGIRVLVTVDVLSEGVDLPMADTCMFVEPRRGLRLRQCVGRVLRRHLQKVDALVISPPIVQKASGDLEADTELIRLLSELASADHELQNSLVQDSFGRIGIVDQRGELQDDTPDLAREEAARLLATSVYPRALSANHAATILWELGFAGLEQYVYEHGDCRVPSAHHNTAGFSLGQWVQARRRERRSGNLSVTKIEKLDKLGFIWNSDLASWQQGCRQLVSFKQAQGHTNVPVGYVTCDGFKLGHWVKNKRSSKRGKPGSPHLDDDRAQVLTNLGFVWDLHLNWEQGVQRLEAYKAEHGHSIVPKSHVTADGFLLGIWVSNQRKAKRGTGSGTLDQYRLDILDKLGFVWDPISLQWELGVQHLQAYKAEHGDTFVQTCHVTDDGFRLGVWVSRQRRAKRGTGTGTLDQYRVDILDKLGFVWEAMSL</sequence>
<comment type="caution">
    <text evidence="4">The sequence shown here is derived from an EMBL/GenBank/DDBJ whole genome shotgun (WGS) entry which is preliminary data.</text>
</comment>
<evidence type="ECO:0000313" key="6">
    <source>
        <dbReference type="Proteomes" id="UP000654075"/>
    </source>
</evidence>
<dbReference type="SMART" id="SM00487">
    <property type="entry name" value="DEXDc"/>
    <property type="match status" value="1"/>
</dbReference>
<dbReference type="SUPFAM" id="SSF52540">
    <property type="entry name" value="P-loop containing nucleoside triphosphate hydrolases"/>
    <property type="match status" value="1"/>
</dbReference>
<dbReference type="InterPro" id="IPR006935">
    <property type="entry name" value="Helicase/UvrB_N"/>
</dbReference>
<keyword evidence="6" id="KW-1185">Reference proteome</keyword>
<dbReference type="InterPro" id="IPR005114">
    <property type="entry name" value="Helicase_assoc"/>
</dbReference>
<feature type="domain" description="Helicase C-terminal" evidence="3">
    <location>
        <begin position="521"/>
        <end position="680"/>
    </location>
</feature>
<organism evidence="4 6">
    <name type="scientific">Polarella glacialis</name>
    <name type="common">Dinoflagellate</name>
    <dbReference type="NCBI Taxonomy" id="89957"/>
    <lineage>
        <taxon>Eukaryota</taxon>
        <taxon>Sar</taxon>
        <taxon>Alveolata</taxon>
        <taxon>Dinophyceae</taxon>
        <taxon>Suessiales</taxon>
        <taxon>Suessiaceae</taxon>
        <taxon>Polarella</taxon>
    </lineage>
</organism>
<dbReference type="Proteomes" id="UP000654075">
    <property type="component" value="Unassembled WGS sequence"/>
</dbReference>
<feature type="domain" description="Helicase ATP-binding" evidence="2">
    <location>
        <begin position="328"/>
        <end position="501"/>
    </location>
</feature>